<organism evidence="1 2">
    <name type="scientific">Rhodococcus maanshanensis</name>
    <dbReference type="NCBI Taxonomy" id="183556"/>
    <lineage>
        <taxon>Bacteria</taxon>
        <taxon>Bacillati</taxon>
        <taxon>Actinomycetota</taxon>
        <taxon>Actinomycetes</taxon>
        <taxon>Mycobacteriales</taxon>
        <taxon>Nocardiaceae</taxon>
        <taxon>Rhodococcus</taxon>
    </lineage>
</organism>
<sequence>MATVWTVPIDINTRWLHSPEVQTFLASNDLADASADPRVRLEQFADVASALGRHVGRTFTSVHAASAALFDRIDGAGHGVPVALRLAALRLIVTAVHQTRPAPKPLPARVTEQLGVYVYALLDPRNRSVFYVGSGRGNRVFGHVWAALEETESLRLLEGQESDLAEVTAATTTRIRDIYDSGHEVEHYIAAHRVASADDDRTAEGIGGALVGVLGLIEPETETPGLTNLAGGASDLRAVPVDDLVLQYEAEPVPDLPTPCFLVEVKGAAKRGATPDEIYAMARQSWAAGTAVRESAGIPVIVFADNIVRSVYRAESWAMVSRTTDTALWRFTGTADPELEDRFVKKRVTPDRVGLKKWPANGSVSHLTHARPGR</sequence>
<dbReference type="CDD" id="cd10440">
    <property type="entry name" value="GIY-YIG_COG3680"/>
    <property type="match status" value="1"/>
</dbReference>
<name>A0A1H7WL83_9NOCA</name>
<gene>
    <name evidence="1" type="ORF">SAMN05444583_12767</name>
</gene>
<keyword evidence="2" id="KW-1185">Reference proteome</keyword>
<reference evidence="2" key="1">
    <citation type="submission" date="2016-10" db="EMBL/GenBank/DDBJ databases">
        <authorList>
            <person name="Varghese N."/>
            <person name="Submissions S."/>
        </authorList>
    </citation>
    <scope>NUCLEOTIDE SEQUENCE [LARGE SCALE GENOMIC DNA]</scope>
    <source>
        <strain evidence="2">DSM 44675</strain>
    </source>
</reference>
<dbReference type="Proteomes" id="UP000198677">
    <property type="component" value="Unassembled WGS sequence"/>
</dbReference>
<evidence type="ECO:0000313" key="2">
    <source>
        <dbReference type="Proteomes" id="UP000198677"/>
    </source>
</evidence>
<dbReference type="AlphaFoldDB" id="A0A1H7WL83"/>
<evidence type="ECO:0008006" key="3">
    <source>
        <dbReference type="Google" id="ProtNLM"/>
    </source>
</evidence>
<dbReference type="EMBL" id="FOAW01000027">
    <property type="protein sequence ID" value="SEM22336.1"/>
    <property type="molecule type" value="Genomic_DNA"/>
</dbReference>
<dbReference type="RefSeq" id="WP_072750889.1">
    <property type="nucleotide sequence ID" value="NZ_FOAW01000027.1"/>
</dbReference>
<accession>A0A1H7WL83</accession>
<dbReference type="OrthoDB" id="4037078at2"/>
<proteinExistence type="predicted"/>
<evidence type="ECO:0000313" key="1">
    <source>
        <dbReference type="EMBL" id="SEM22336.1"/>
    </source>
</evidence>
<protein>
    <recommendedName>
        <fullName evidence="3">GIY-YIG domain-containing protein</fullName>
    </recommendedName>
</protein>